<dbReference type="eggNOG" id="COG3473">
    <property type="taxonomic scope" value="Bacteria"/>
</dbReference>
<name>A0A085TRP1_9RHOB</name>
<keyword evidence="2" id="KW-1185">Reference proteome</keyword>
<dbReference type="Proteomes" id="UP000028607">
    <property type="component" value="Unassembled WGS sequence"/>
</dbReference>
<proteinExistence type="predicted"/>
<dbReference type="OrthoDB" id="9816064at2"/>
<dbReference type="Pfam" id="PF17645">
    <property type="entry name" value="Amdase"/>
    <property type="match status" value="1"/>
</dbReference>
<dbReference type="PATRIC" id="fig|1317124.6.peg.3644"/>
<dbReference type="RefSeq" id="WP_051856439.1">
    <property type="nucleotide sequence ID" value="NZ_AQRC01000021.1"/>
</dbReference>
<dbReference type="InterPro" id="IPR026286">
    <property type="entry name" value="MaiA/AMDase"/>
</dbReference>
<reference evidence="1 2" key="2">
    <citation type="journal article" date="2015" name="Antonie Van Leeuwenhoek">
        <title>Thioclava indica sp. nov., isolated from surface seawater of the Indian Ocean.</title>
        <authorList>
            <person name="Liu Y."/>
            <person name="Lai Q."/>
            <person name="Du J."/>
            <person name="Xu H."/>
            <person name="Jiang L."/>
            <person name="Shao Z."/>
        </authorList>
    </citation>
    <scope>NUCLEOTIDE SEQUENCE [LARGE SCALE GENOMIC DNA]</scope>
    <source>
        <strain evidence="1 2">13D2W-2</strain>
    </source>
</reference>
<dbReference type="STRING" id="1317124.DW2_18119"/>
<evidence type="ECO:0000313" key="1">
    <source>
        <dbReference type="EMBL" id="KFE33388.1"/>
    </source>
</evidence>
<dbReference type="PANTHER" id="PTHR40267:SF1">
    <property type="entry name" value="BLR3294 PROTEIN"/>
    <property type="match status" value="1"/>
</dbReference>
<dbReference type="AlphaFoldDB" id="A0A085TRP1"/>
<dbReference type="InterPro" id="IPR053714">
    <property type="entry name" value="Iso_Racemase_Enz_sf"/>
</dbReference>
<dbReference type="PIRSF" id="PIRSF015736">
    <property type="entry name" value="MI"/>
    <property type="match status" value="1"/>
</dbReference>
<organism evidence="1 2">
    <name type="scientific">Thioclava atlantica</name>
    <dbReference type="NCBI Taxonomy" id="1317124"/>
    <lineage>
        <taxon>Bacteria</taxon>
        <taxon>Pseudomonadati</taxon>
        <taxon>Pseudomonadota</taxon>
        <taxon>Alphaproteobacteria</taxon>
        <taxon>Rhodobacterales</taxon>
        <taxon>Paracoccaceae</taxon>
        <taxon>Thioclava</taxon>
    </lineage>
</organism>
<accession>A0A085TRP1</accession>
<sequence>MSDTTPSVRIGLILPSGNILAEGQIHDMLPPTIGLHVTRLRLTGSSDADLDGMLADLSQAASLVADTRPDLIAFNCTAVSTRHPGSDREIAESIESETGIPTITTGSALLEGLRALKARRIVLVTPYIDAVVARETAFFEWHGIEVLAALGADINGNWEMAQEPEQRWQEMCLSAQDDRADAYVLSCTAIRTHDIIAPLEEALKRPVLTSNQALAWLALRRTGAAQARPGFGKLMQMPVEDGQKHQGGKK</sequence>
<protein>
    <submittedName>
        <fullName evidence="1">Arylmalonate decarboxylase</fullName>
    </submittedName>
</protein>
<comment type="caution">
    <text evidence="1">The sequence shown here is derived from an EMBL/GenBank/DDBJ whole genome shotgun (WGS) entry which is preliminary data.</text>
</comment>
<gene>
    <name evidence="1" type="ORF">DW2_18119</name>
</gene>
<evidence type="ECO:0000313" key="2">
    <source>
        <dbReference type="Proteomes" id="UP000028607"/>
    </source>
</evidence>
<dbReference type="Gene3D" id="3.40.50.12500">
    <property type="match status" value="1"/>
</dbReference>
<dbReference type="EMBL" id="AQRC01000021">
    <property type="protein sequence ID" value="KFE33388.1"/>
    <property type="molecule type" value="Genomic_DNA"/>
</dbReference>
<dbReference type="PANTHER" id="PTHR40267">
    <property type="entry name" value="BLR3294 PROTEIN"/>
    <property type="match status" value="1"/>
</dbReference>
<reference evidence="2" key="1">
    <citation type="submission" date="2013-04" db="EMBL/GenBank/DDBJ databases">
        <title>Thioclava sp. 13D2W-2 Genome Sequencing.</title>
        <authorList>
            <person name="Lai Q."/>
            <person name="Li G."/>
            <person name="Shao Z."/>
        </authorList>
    </citation>
    <scope>NUCLEOTIDE SEQUENCE [LARGE SCALE GENOMIC DNA]</scope>
    <source>
        <strain evidence="2">13D2W-2</strain>
    </source>
</reference>